<gene>
    <name evidence="2" type="ORF">V1633_03160</name>
</gene>
<dbReference type="InterPro" id="IPR005532">
    <property type="entry name" value="SUMF_dom"/>
</dbReference>
<accession>A0ABU7RLW8</accession>
<keyword evidence="3" id="KW-1185">Reference proteome</keyword>
<evidence type="ECO:0000313" key="2">
    <source>
        <dbReference type="EMBL" id="MEE6257487.1"/>
    </source>
</evidence>
<dbReference type="Pfam" id="PF03781">
    <property type="entry name" value="FGE-sulfatase"/>
    <property type="match status" value="1"/>
</dbReference>
<dbReference type="InterPro" id="IPR042095">
    <property type="entry name" value="SUMF_sf"/>
</dbReference>
<dbReference type="SUPFAM" id="SSF56436">
    <property type="entry name" value="C-type lectin-like"/>
    <property type="match status" value="1"/>
</dbReference>
<reference evidence="2 3" key="1">
    <citation type="submission" date="2024-01" db="EMBL/GenBank/DDBJ databases">
        <title>Genome insights into Plantactinospora sonchi sp. nov.</title>
        <authorList>
            <person name="Wang L."/>
        </authorList>
    </citation>
    <scope>NUCLEOTIDE SEQUENCE [LARGE SCALE GENOMIC DNA]</scope>
    <source>
        <strain evidence="2 3">NEAU-QY2</strain>
    </source>
</reference>
<comment type="caution">
    <text evidence="2">The sequence shown here is derived from an EMBL/GenBank/DDBJ whole genome shotgun (WGS) entry which is preliminary data.</text>
</comment>
<protein>
    <submittedName>
        <fullName evidence="2">SUMF1/EgtB/PvdO family nonheme iron enzyme</fullName>
    </submittedName>
</protein>
<dbReference type="InterPro" id="IPR051043">
    <property type="entry name" value="Sulfatase_Mod_Factor_Kinase"/>
</dbReference>
<name>A0ABU7RLW8_9ACTN</name>
<sequence>MSERVPVAFNPYVPRPIDLPTAVPLEPEADLSVLDEAKIFAAPDDPADWPAWRDRITRWRAEARRRLDYDGRHYDEIAGDDFSVCLAWLWDETLYDHERGIFTVDAFLAAAERDFGGFDGVVLWHAYPVIGLDERNQFDFYRQVPELPEVVRTFQARGVRVFVDYNPWDVGTRREPGSDAEEVAALAGWLGVDGIFLDTLKEGAGELRKSLDTARPGLVLEGESRVPLARIADHAMSWAQWFADSTVPGVLRAKWFERRHMLHHTRRWHRSHLDELHSAWLNGAGVLVWESVFGVWVGWNDRDRAVLRAMRRVQRSHAVWFRSEDWTPLADHAGNGVYASRWTHDGTTLWTVVNRGDHHQEIWLEKSATRPGHRLHDLVTGTPLTEERRSDGRWAVRGFPLPPGGIAAVAEVPDGRPVPTYEPPVGEPDFPARAAVRIPAPVVRRDDVPAGMVAVDGGRRELLVRYRLRETGLYGEAPYVDEWKPLPPRLHQSVTQRRTVHLGRFAIAEREVTNAEYAEFVQASGYRPVRPERWPWADGGAGWGAADAPATHLELADARAYAAWAGLRLPTEDEWQVAAEAGLLHRAEPLVWNLTESEHTDGRTRFLILKGGAAYRAEGSDWYLDGGPQPPEMSVKLLPLGAGLTRSPSIGFRCAVDLPEGGGA</sequence>
<dbReference type="RefSeq" id="WP_331212597.1">
    <property type="nucleotide sequence ID" value="NZ_JAZGQK010000002.1"/>
</dbReference>
<dbReference type="Gene3D" id="3.90.1580.10">
    <property type="entry name" value="paralog of FGE (formylglycine-generating enzyme)"/>
    <property type="match status" value="1"/>
</dbReference>
<dbReference type="PANTHER" id="PTHR23150">
    <property type="entry name" value="SULFATASE MODIFYING FACTOR 1, 2"/>
    <property type="match status" value="1"/>
</dbReference>
<dbReference type="InterPro" id="IPR016187">
    <property type="entry name" value="CTDL_fold"/>
</dbReference>
<proteinExistence type="predicted"/>
<organism evidence="2 3">
    <name type="scientific">Plantactinospora sonchi</name>
    <dbReference type="NCBI Taxonomy" id="1544735"/>
    <lineage>
        <taxon>Bacteria</taxon>
        <taxon>Bacillati</taxon>
        <taxon>Actinomycetota</taxon>
        <taxon>Actinomycetes</taxon>
        <taxon>Micromonosporales</taxon>
        <taxon>Micromonosporaceae</taxon>
        <taxon>Plantactinospora</taxon>
    </lineage>
</organism>
<dbReference type="EMBL" id="JAZGQK010000002">
    <property type="protein sequence ID" value="MEE6257487.1"/>
    <property type="molecule type" value="Genomic_DNA"/>
</dbReference>
<dbReference type="PANTHER" id="PTHR23150:SF19">
    <property type="entry name" value="FORMYLGLYCINE-GENERATING ENZYME"/>
    <property type="match status" value="1"/>
</dbReference>
<evidence type="ECO:0000313" key="3">
    <source>
        <dbReference type="Proteomes" id="UP001332243"/>
    </source>
</evidence>
<dbReference type="Proteomes" id="UP001332243">
    <property type="component" value="Unassembled WGS sequence"/>
</dbReference>
<evidence type="ECO:0000259" key="1">
    <source>
        <dbReference type="Pfam" id="PF03781"/>
    </source>
</evidence>
<feature type="domain" description="Sulfatase-modifying factor enzyme-like" evidence="1">
    <location>
        <begin position="498"/>
        <end position="589"/>
    </location>
</feature>